<dbReference type="AlphaFoldDB" id="A0A317WP18"/>
<sequence>MYMMRFQELALLQIHRSYILEWMAISGGRKEKKGCQSKSRSAASPTYNEPISLATEVLTHSISRLTSNRPAVWTRARCRSRPPNLGCMAAHVNDDDPSGGRMDTTRLGAMGDGRWAMPSQTPAVTPIAIIAVRASDWTSSNIRPGPRYASAEGRSSVKRTWGRPRETASFSFSAREAGCLVRLLFSLVSLLDFHRAVVNEPVDH</sequence>
<reference evidence="1 2" key="1">
    <citation type="submission" date="2016-12" db="EMBL/GenBank/DDBJ databases">
        <title>The genomes of Aspergillus section Nigri reveals drivers in fungal speciation.</title>
        <authorList>
            <consortium name="DOE Joint Genome Institute"/>
            <person name="Vesth T.C."/>
            <person name="Nybo J."/>
            <person name="Theobald S."/>
            <person name="Brandl J."/>
            <person name="Frisvad J.C."/>
            <person name="Nielsen K.F."/>
            <person name="Lyhne E.K."/>
            <person name="Kogle M.E."/>
            <person name="Kuo A."/>
            <person name="Riley R."/>
            <person name="Clum A."/>
            <person name="Nolan M."/>
            <person name="Lipzen A."/>
            <person name="Salamov A."/>
            <person name="Henrissat B."/>
            <person name="Wiebenga A."/>
            <person name="De Vries R.P."/>
            <person name="Grigoriev I.V."/>
            <person name="Mortensen U.H."/>
            <person name="Andersen M.R."/>
            <person name="Baker S.E."/>
        </authorList>
    </citation>
    <scope>NUCLEOTIDE SEQUENCE [LARGE SCALE GENOMIC DNA]</scope>
    <source>
        <strain evidence="1 2">CBS 117.55</strain>
    </source>
</reference>
<dbReference type="RefSeq" id="XP_025401618.1">
    <property type="nucleotide sequence ID" value="XM_025538601.1"/>
</dbReference>
<proteinExistence type="predicted"/>
<organism evidence="1 2">
    <name type="scientific">Aspergillus heteromorphus CBS 117.55</name>
    <dbReference type="NCBI Taxonomy" id="1448321"/>
    <lineage>
        <taxon>Eukaryota</taxon>
        <taxon>Fungi</taxon>
        <taxon>Dikarya</taxon>
        <taxon>Ascomycota</taxon>
        <taxon>Pezizomycotina</taxon>
        <taxon>Eurotiomycetes</taxon>
        <taxon>Eurotiomycetidae</taxon>
        <taxon>Eurotiales</taxon>
        <taxon>Aspergillaceae</taxon>
        <taxon>Aspergillus</taxon>
        <taxon>Aspergillus subgen. Circumdati</taxon>
    </lineage>
</organism>
<dbReference type="VEuPathDB" id="FungiDB:BO70DRAFT_201879"/>
<dbReference type="Proteomes" id="UP000247233">
    <property type="component" value="Unassembled WGS sequence"/>
</dbReference>
<name>A0A317WP18_9EURO</name>
<accession>A0A317WP18</accession>
<protein>
    <submittedName>
        <fullName evidence="1">Uncharacterized protein</fullName>
    </submittedName>
</protein>
<keyword evidence="2" id="KW-1185">Reference proteome</keyword>
<evidence type="ECO:0000313" key="1">
    <source>
        <dbReference type="EMBL" id="PWY87735.1"/>
    </source>
</evidence>
<gene>
    <name evidence="1" type="ORF">BO70DRAFT_201879</name>
</gene>
<evidence type="ECO:0000313" key="2">
    <source>
        <dbReference type="Proteomes" id="UP000247233"/>
    </source>
</evidence>
<comment type="caution">
    <text evidence="1">The sequence shown here is derived from an EMBL/GenBank/DDBJ whole genome shotgun (WGS) entry which is preliminary data.</text>
</comment>
<dbReference type="GeneID" id="37060838"/>
<dbReference type="EMBL" id="MSFL01000006">
    <property type="protein sequence ID" value="PWY87735.1"/>
    <property type="molecule type" value="Genomic_DNA"/>
</dbReference>